<dbReference type="InterPro" id="IPR020059">
    <property type="entry name" value="Glu/Gln-tRNA-synth_Ib_codon-bd"/>
</dbReference>
<evidence type="ECO:0000256" key="9">
    <source>
        <dbReference type="ARBA" id="ARBA00048351"/>
    </source>
</evidence>
<dbReference type="PANTHER" id="PTHR43097">
    <property type="entry name" value="GLUTAMINE-TRNA LIGASE"/>
    <property type="match status" value="1"/>
</dbReference>
<protein>
    <recommendedName>
        <fullName evidence="10">Glutamate--tRNA ligase</fullName>
        <ecNumber evidence="10">6.1.1.17</ecNumber>
    </recommendedName>
    <alternativeName>
        <fullName evidence="10">Glutamyl-tRNA synthetase</fullName>
        <shortName evidence="10">GluRS</shortName>
    </alternativeName>
</protein>
<evidence type="ECO:0000256" key="4">
    <source>
        <dbReference type="ARBA" id="ARBA00022598"/>
    </source>
</evidence>
<dbReference type="GO" id="GO:0005524">
    <property type="term" value="F:ATP binding"/>
    <property type="evidence" value="ECO:0007669"/>
    <property type="project" value="UniProtKB-UniRule"/>
</dbReference>
<dbReference type="PROSITE" id="PS00178">
    <property type="entry name" value="AA_TRNA_LIGASE_I"/>
    <property type="match status" value="1"/>
</dbReference>
<dbReference type="NCBIfam" id="NF003169">
    <property type="entry name" value="PRK04156.1"/>
    <property type="match status" value="1"/>
</dbReference>
<evidence type="ECO:0000256" key="5">
    <source>
        <dbReference type="ARBA" id="ARBA00022741"/>
    </source>
</evidence>
<dbReference type="PATRIC" id="fig|1698271.3.peg.577"/>
<dbReference type="GO" id="GO:0043604">
    <property type="term" value="P:amide biosynthetic process"/>
    <property type="evidence" value="ECO:0007669"/>
    <property type="project" value="TreeGrafter"/>
</dbReference>
<feature type="short sequence motif" description="'HIGH' region" evidence="10">
    <location>
        <begin position="105"/>
        <end position="115"/>
    </location>
</feature>
<keyword evidence="8 10" id="KW-0030">Aminoacyl-tRNA synthetase</keyword>
<keyword evidence="6 10" id="KW-0067">ATP-binding</keyword>
<dbReference type="EMBL" id="LHXV01000020">
    <property type="protein sequence ID" value="KXB01230.1"/>
    <property type="molecule type" value="Genomic_DNA"/>
</dbReference>
<keyword evidence="11" id="KW-0175">Coiled coil</keyword>
<accession>A0A133V460</accession>
<feature type="coiled-coil region" evidence="11">
    <location>
        <begin position="30"/>
        <end position="64"/>
    </location>
</feature>
<feature type="region of interest" description="Disordered" evidence="12">
    <location>
        <begin position="66"/>
        <end position="87"/>
    </location>
</feature>
<evidence type="ECO:0000256" key="1">
    <source>
        <dbReference type="ARBA" id="ARBA00004496"/>
    </source>
</evidence>
<dbReference type="Gene3D" id="3.40.50.620">
    <property type="entry name" value="HUPs"/>
    <property type="match status" value="1"/>
</dbReference>
<dbReference type="NCBIfam" id="TIGR00463">
    <property type="entry name" value="gltX_arch"/>
    <property type="match status" value="1"/>
</dbReference>
<dbReference type="InterPro" id="IPR014729">
    <property type="entry name" value="Rossmann-like_a/b/a_fold"/>
</dbReference>
<dbReference type="SUPFAM" id="SSF50715">
    <property type="entry name" value="Ribosomal protein L25-like"/>
    <property type="match status" value="1"/>
</dbReference>
<evidence type="ECO:0000256" key="2">
    <source>
        <dbReference type="ARBA" id="ARBA00008927"/>
    </source>
</evidence>
<feature type="compositionally biased region" description="Basic and acidic residues" evidence="12">
    <location>
        <begin position="66"/>
        <end position="81"/>
    </location>
</feature>
<dbReference type="InterPro" id="IPR020056">
    <property type="entry name" value="Rbsml_bL25/Gln-tRNA_synth_N"/>
</dbReference>
<dbReference type="EC" id="6.1.1.17" evidence="10"/>
<dbReference type="PANTHER" id="PTHR43097:SF5">
    <property type="entry name" value="GLUTAMATE--TRNA LIGASE"/>
    <property type="match status" value="1"/>
</dbReference>
<dbReference type="InterPro" id="IPR001412">
    <property type="entry name" value="aa-tRNA-synth_I_CS"/>
</dbReference>
<dbReference type="GO" id="GO:0005829">
    <property type="term" value="C:cytosol"/>
    <property type="evidence" value="ECO:0007669"/>
    <property type="project" value="TreeGrafter"/>
</dbReference>
<comment type="function">
    <text evidence="10">Catalyzes the attachment of glutamate to tRNA(Glu) in a two-step reaction: glutamate is first activated by ATP to form Glu-AMP and then transferred to the acceptor end of tRNA(Glu).</text>
</comment>
<dbReference type="Pfam" id="PF00749">
    <property type="entry name" value="tRNA-synt_1c"/>
    <property type="match status" value="1"/>
</dbReference>
<feature type="domain" description="tRNA synthetases class I (E and Q) anti-codon binding" evidence="15">
    <location>
        <begin position="501"/>
        <end position="550"/>
    </location>
</feature>
<dbReference type="SUPFAM" id="SSF52374">
    <property type="entry name" value="Nucleotidylyl transferase"/>
    <property type="match status" value="1"/>
</dbReference>
<keyword evidence="4 10" id="KW-0436">Ligase</keyword>
<dbReference type="InterPro" id="IPR000924">
    <property type="entry name" value="Glu/Gln-tRNA-synth"/>
</dbReference>
<evidence type="ECO:0000313" key="17">
    <source>
        <dbReference type="Proteomes" id="UP000070344"/>
    </source>
</evidence>
<keyword evidence="3 10" id="KW-0963">Cytoplasm</keyword>
<feature type="domain" description="Glutamyl/glutaminyl-tRNA synthetase class Ib catalytic" evidence="13">
    <location>
        <begin position="98"/>
        <end position="399"/>
    </location>
</feature>
<dbReference type="Proteomes" id="UP000070344">
    <property type="component" value="Unassembled WGS sequence"/>
</dbReference>
<dbReference type="GO" id="GO:0004818">
    <property type="term" value="F:glutamate-tRNA ligase activity"/>
    <property type="evidence" value="ECO:0007669"/>
    <property type="project" value="UniProtKB-UniRule"/>
</dbReference>
<organism evidence="16 17">
    <name type="scientific">candidate division MSBL1 archaeon SCGC-AAA259O05</name>
    <dbReference type="NCBI Taxonomy" id="1698271"/>
    <lineage>
        <taxon>Archaea</taxon>
        <taxon>Methanobacteriati</taxon>
        <taxon>Methanobacteriota</taxon>
        <taxon>candidate division MSBL1</taxon>
    </lineage>
</organism>
<reference evidence="16 17" key="1">
    <citation type="journal article" date="2016" name="Sci. Rep.">
        <title>Metabolic traits of an uncultured archaeal lineage -MSBL1- from brine pools of the Red Sea.</title>
        <authorList>
            <person name="Mwirichia R."/>
            <person name="Alam I."/>
            <person name="Rashid M."/>
            <person name="Vinu M."/>
            <person name="Ba-Alawi W."/>
            <person name="Anthony Kamau A."/>
            <person name="Kamanda Ngugi D."/>
            <person name="Goker M."/>
            <person name="Klenk H.P."/>
            <person name="Bajic V."/>
            <person name="Stingl U."/>
        </authorList>
    </citation>
    <scope>NUCLEOTIDE SEQUENCE [LARGE SCALE GENOMIC DNA]</scope>
    <source>
        <strain evidence="16">SCGC-AAA259O05</strain>
    </source>
</reference>
<feature type="domain" description="Glutamyl/glutaminyl-tRNA synthetase class Ib anti-codon binding" evidence="14">
    <location>
        <begin position="405"/>
        <end position="484"/>
    </location>
</feature>
<comment type="catalytic activity">
    <reaction evidence="9 10">
        <text>tRNA(Glu) + L-glutamate + ATP = L-glutamyl-tRNA(Glu) + AMP + diphosphate</text>
        <dbReference type="Rhea" id="RHEA:23540"/>
        <dbReference type="Rhea" id="RHEA-COMP:9663"/>
        <dbReference type="Rhea" id="RHEA-COMP:9680"/>
        <dbReference type="ChEBI" id="CHEBI:29985"/>
        <dbReference type="ChEBI" id="CHEBI:30616"/>
        <dbReference type="ChEBI" id="CHEBI:33019"/>
        <dbReference type="ChEBI" id="CHEBI:78442"/>
        <dbReference type="ChEBI" id="CHEBI:78520"/>
        <dbReference type="ChEBI" id="CHEBI:456215"/>
        <dbReference type="EC" id="6.1.1.17"/>
    </reaction>
</comment>
<keyword evidence="17" id="KW-1185">Reference proteome</keyword>
<dbReference type="AlphaFoldDB" id="A0A133V460"/>
<evidence type="ECO:0000256" key="6">
    <source>
        <dbReference type="ARBA" id="ARBA00022840"/>
    </source>
</evidence>
<evidence type="ECO:0000256" key="12">
    <source>
        <dbReference type="SAM" id="MobiDB-lite"/>
    </source>
</evidence>
<proteinExistence type="inferred from homology"/>
<evidence type="ECO:0000256" key="7">
    <source>
        <dbReference type="ARBA" id="ARBA00022917"/>
    </source>
</evidence>
<comment type="caution">
    <text evidence="16">The sequence shown here is derived from an EMBL/GenBank/DDBJ whole genome shotgun (WGS) entry which is preliminary data.</text>
</comment>
<keyword evidence="7 10" id="KW-0648">Protein biosynthesis</keyword>
<dbReference type="InterPro" id="IPR050132">
    <property type="entry name" value="Gln/Glu-tRNA_Ligase"/>
</dbReference>
<evidence type="ECO:0000256" key="8">
    <source>
        <dbReference type="ARBA" id="ARBA00023146"/>
    </source>
</evidence>
<dbReference type="InterPro" id="IPR020058">
    <property type="entry name" value="Glu/Gln-tRNA-synth_Ib_cat-dom"/>
</dbReference>
<comment type="similarity">
    <text evidence="2 10">Belongs to the class-I aminoacyl-tRNA synthetase family. Glutamate--tRNA ligase type 2 subfamily.</text>
</comment>
<sequence length="563" mass="64979">MEEEVGNLIRRWTLSNALEHGGDASVDAVIGKLIAEKPELKSDIRELKEKIEREVERVNGLSIEQQKSELEEIGPPERLEKEEEEGLPELPEVDKYPEVVTRFAPNPNGPLHLGHLRAAVLSHEYARNNDGKFILRFEDTNPEDAREDIYGMIKDDLKWLGLHWDEEYVQSSRMKIYYRYSEELLEGGMAYVCTCPPPEFKALRDDQEPCPCRGLDPEENLSRWRKMLEGDFSEGDAVLRIKTDLNDPNPALRDWPALRIVSSPHPQTAENYRVWPLYNFSVGIDDHKMGITHVLRGKEHEVNEQRQRQLFEHLGWDYPTAIQYGRLSVEDAVLSKTKIMQGIKTGDFNGYEDVRLGTIAALRRRGVVPETLKQIIVDVGITRSDSTISWDTLYTQNRRIIDERANRYFFVPEPKELTVSDVPDKNEVKIRRHPDQSERGERVLPLDRRNGALRVWVNSEDMEKTEIGDIIRLKDLLNFELTSKEPLEADFVSFGLMDVPKIQWVSRDPVDVEVVEPEGNIETGYAEPEVTQLSEGEIIQFERYGFVRIDEVEPKIRAVYAHP</sequence>
<dbReference type="InterPro" id="IPR004526">
    <property type="entry name" value="Glu-tRNA-synth_arc/euk"/>
</dbReference>
<evidence type="ECO:0000256" key="10">
    <source>
        <dbReference type="HAMAP-Rule" id="MF_02076"/>
    </source>
</evidence>
<dbReference type="GO" id="GO:0006424">
    <property type="term" value="P:glutamyl-tRNA aminoacylation"/>
    <property type="evidence" value="ECO:0007669"/>
    <property type="project" value="UniProtKB-UniRule"/>
</dbReference>
<evidence type="ECO:0000259" key="13">
    <source>
        <dbReference type="Pfam" id="PF00749"/>
    </source>
</evidence>
<evidence type="ECO:0000259" key="14">
    <source>
        <dbReference type="Pfam" id="PF03950"/>
    </source>
</evidence>
<evidence type="ECO:0000259" key="15">
    <source>
        <dbReference type="Pfam" id="PF20974"/>
    </source>
</evidence>
<dbReference type="InterPro" id="IPR049437">
    <property type="entry name" value="tRNA-synt_1c_C2"/>
</dbReference>
<name>A0A133V460_9EURY</name>
<dbReference type="Gene3D" id="2.40.240.10">
    <property type="entry name" value="Ribosomal Protein L25, Chain P"/>
    <property type="match status" value="1"/>
</dbReference>
<dbReference type="PRINTS" id="PR00987">
    <property type="entry name" value="TRNASYNTHGLU"/>
</dbReference>
<evidence type="ECO:0000313" key="16">
    <source>
        <dbReference type="EMBL" id="KXB01230.1"/>
    </source>
</evidence>
<dbReference type="Pfam" id="PF03950">
    <property type="entry name" value="tRNA-synt_1c_C"/>
    <property type="match status" value="1"/>
</dbReference>
<dbReference type="HAMAP" id="MF_02076">
    <property type="entry name" value="Glu_tRNA_synth_type2"/>
    <property type="match status" value="1"/>
</dbReference>
<dbReference type="Gene3D" id="2.40.240.100">
    <property type="match status" value="1"/>
</dbReference>
<comment type="subcellular location">
    <subcellularLocation>
        <location evidence="1 10">Cytoplasm</location>
    </subcellularLocation>
</comment>
<dbReference type="Pfam" id="PF20974">
    <property type="entry name" value="tRNA-synt_1c_C2"/>
    <property type="match status" value="1"/>
</dbReference>
<dbReference type="GO" id="GO:0032991">
    <property type="term" value="C:protein-containing complex"/>
    <property type="evidence" value="ECO:0007669"/>
    <property type="project" value="UniProtKB-ARBA"/>
</dbReference>
<evidence type="ECO:0000256" key="3">
    <source>
        <dbReference type="ARBA" id="ARBA00022490"/>
    </source>
</evidence>
<keyword evidence="5 10" id="KW-0547">Nucleotide-binding</keyword>
<dbReference type="InterPro" id="IPR011035">
    <property type="entry name" value="Ribosomal_bL25/Gln-tRNA_synth"/>
</dbReference>
<gene>
    <name evidence="10" type="primary">gltX</name>
    <name evidence="16" type="ORF">AKJ41_02265</name>
</gene>
<evidence type="ECO:0000256" key="11">
    <source>
        <dbReference type="SAM" id="Coils"/>
    </source>
</evidence>